<dbReference type="RefSeq" id="WP_376830521.1">
    <property type="nucleotide sequence ID" value="NZ_JBHLWR010000006.1"/>
</dbReference>
<dbReference type="Gene3D" id="3.30.300.20">
    <property type="match status" value="1"/>
</dbReference>
<dbReference type="InterPro" id="IPR019953">
    <property type="entry name" value="OHR"/>
</dbReference>
<accession>A0ABV7LDW9</accession>
<comment type="caution">
    <text evidence="2">The sequence shown here is derived from an EMBL/GenBank/DDBJ whole genome shotgun (WGS) entry which is preliminary data.</text>
</comment>
<dbReference type="Proteomes" id="UP001595536">
    <property type="component" value="Unassembled WGS sequence"/>
</dbReference>
<dbReference type="Pfam" id="PF02566">
    <property type="entry name" value="OsmC"/>
    <property type="match status" value="1"/>
</dbReference>
<dbReference type="SUPFAM" id="SSF82784">
    <property type="entry name" value="OsmC-like"/>
    <property type="match status" value="1"/>
</dbReference>
<organism evidence="2 3">
    <name type="scientific">Camelimonas abortus</name>
    <dbReference type="NCBI Taxonomy" id="1017184"/>
    <lineage>
        <taxon>Bacteria</taxon>
        <taxon>Pseudomonadati</taxon>
        <taxon>Pseudomonadota</taxon>
        <taxon>Alphaproteobacteria</taxon>
        <taxon>Hyphomicrobiales</taxon>
        <taxon>Chelatococcaceae</taxon>
        <taxon>Camelimonas</taxon>
    </lineage>
</organism>
<gene>
    <name evidence="2" type="ORF">ACFOEX_05590</name>
</gene>
<dbReference type="InterPro" id="IPR003718">
    <property type="entry name" value="OsmC/Ohr_fam"/>
</dbReference>
<keyword evidence="3" id="KW-1185">Reference proteome</keyword>
<evidence type="ECO:0000313" key="3">
    <source>
        <dbReference type="Proteomes" id="UP001595536"/>
    </source>
</evidence>
<protein>
    <submittedName>
        <fullName evidence="2">Organic hydroperoxide resistance protein</fullName>
    </submittedName>
</protein>
<dbReference type="NCBIfam" id="TIGR03561">
    <property type="entry name" value="organ_hyd_perox"/>
    <property type="match status" value="1"/>
</dbReference>
<comment type="similarity">
    <text evidence="1">Belongs to the OsmC/Ohr family.</text>
</comment>
<sequence>MPVDVKYTATATAAGGRDGVARSDDGRLEVKLSIPKELGGDGGPGTNPEQLFAAGYSACFIGAMKAAARQLKIRAPDDVWVTAKVGIGPRSGGGFGITAALAVSLPGLDRAEAQRLVEAAHQICPYSNATRGNVDVQLTIV</sequence>
<dbReference type="InterPro" id="IPR015946">
    <property type="entry name" value="KH_dom-like_a/b"/>
</dbReference>
<dbReference type="InterPro" id="IPR036102">
    <property type="entry name" value="OsmC/Ohrsf"/>
</dbReference>
<evidence type="ECO:0000313" key="2">
    <source>
        <dbReference type="EMBL" id="MFC3265828.1"/>
    </source>
</evidence>
<evidence type="ECO:0000256" key="1">
    <source>
        <dbReference type="ARBA" id="ARBA00007378"/>
    </source>
</evidence>
<dbReference type="Gene3D" id="2.20.25.10">
    <property type="match status" value="1"/>
</dbReference>
<name>A0ABV7LDW9_9HYPH</name>
<reference evidence="3" key="1">
    <citation type="journal article" date="2019" name="Int. J. Syst. Evol. Microbiol.">
        <title>The Global Catalogue of Microorganisms (GCM) 10K type strain sequencing project: providing services to taxonomists for standard genome sequencing and annotation.</title>
        <authorList>
            <consortium name="The Broad Institute Genomics Platform"/>
            <consortium name="The Broad Institute Genome Sequencing Center for Infectious Disease"/>
            <person name="Wu L."/>
            <person name="Ma J."/>
        </authorList>
    </citation>
    <scope>NUCLEOTIDE SEQUENCE [LARGE SCALE GENOMIC DNA]</scope>
    <source>
        <strain evidence="3">CCM 7941</strain>
    </source>
</reference>
<dbReference type="PANTHER" id="PTHR33797">
    <property type="entry name" value="ORGANIC HYDROPEROXIDE RESISTANCE PROTEIN-LIKE"/>
    <property type="match status" value="1"/>
</dbReference>
<dbReference type="PANTHER" id="PTHR33797:SF2">
    <property type="entry name" value="ORGANIC HYDROPEROXIDE RESISTANCE PROTEIN-LIKE"/>
    <property type="match status" value="1"/>
</dbReference>
<proteinExistence type="inferred from homology"/>
<dbReference type="EMBL" id="JBHRUV010000022">
    <property type="protein sequence ID" value="MFC3265828.1"/>
    <property type="molecule type" value="Genomic_DNA"/>
</dbReference>